<feature type="region of interest" description="Disordered" evidence="1">
    <location>
        <begin position="84"/>
        <end position="117"/>
    </location>
</feature>
<gene>
    <name evidence="2" type="ORF">TGDOM2_272593</name>
</gene>
<protein>
    <submittedName>
        <fullName evidence="2">Uncharacterized protein</fullName>
    </submittedName>
</protein>
<feature type="compositionally biased region" description="Basic and acidic residues" evidence="1">
    <location>
        <begin position="46"/>
        <end position="61"/>
    </location>
</feature>
<dbReference type="Proteomes" id="UP000028837">
    <property type="component" value="Unassembled WGS sequence"/>
</dbReference>
<accession>A0A086KFL4</accession>
<sequence length="117" mass="13678">MCREKSECATCGRTDSRLVKEVDEREEAQWKSRSEGEWEMQWTSSEIEKREGRKERTPVKRESRHHAGARANFGIELFVARRLEGRHRESERKQDSRKPEEKSAEGTSDCRLPGSLT</sequence>
<reference evidence="2 3" key="1">
    <citation type="submission" date="2014-02" db="EMBL/GenBank/DDBJ databases">
        <authorList>
            <person name="Sibley D."/>
            <person name="Venepally P."/>
            <person name="Karamycheva S."/>
            <person name="Hadjithomas M."/>
            <person name="Khan A."/>
            <person name="Brunk B."/>
            <person name="Roos D."/>
            <person name="Caler E."/>
            <person name="Lorenzi H."/>
        </authorList>
    </citation>
    <scope>NUCLEOTIDE SEQUENCE [LARGE SCALE GENOMIC DNA]</scope>
    <source>
        <strain evidence="2 3">GAB2-2007-GAL-DOM2</strain>
    </source>
</reference>
<organism evidence="2 3">
    <name type="scientific">Toxoplasma gondii GAB2-2007-GAL-DOM2</name>
    <dbReference type="NCBI Taxonomy" id="1130820"/>
    <lineage>
        <taxon>Eukaryota</taxon>
        <taxon>Sar</taxon>
        <taxon>Alveolata</taxon>
        <taxon>Apicomplexa</taxon>
        <taxon>Conoidasida</taxon>
        <taxon>Coccidia</taxon>
        <taxon>Eucoccidiorida</taxon>
        <taxon>Eimeriorina</taxon>
        <taxon>Sarcocystidae</taxon>
        <taxon>Toxoplasma</taxon>
    </lineage>
</organism>
<dbReference type="AlphaFoldDB" id="A0A086KFL4"/>
<feature type="compositionally biased region" description="Basic and acidic residues" evidence="1">
    <location>
        <begin position="22"/>
        <end position="36"/>
    </location>
</feature>
<proteinExistence type="predicted"/>
<evidence type="ECO:0000256" key="1">
    <source>
        <dbReference type="SAM" id="MobiDB-lite"/>
    </source>
</evidence>
<evidence type="ECO:0000313" key="3">
    <source>
        <dbReference type="Proteomes" id="UP000028837"/>
    </source>
</evidence>
<evidence type="ECO:0000313" key="2">
    <source>
        <dbReference type="EMBL" id="KFG43182.1"/>
    </source>
</evidence>
<feature type="region of interest" description="Disordered" evidence="1">
    <location>
        <begin position="22"/>
        <end position="68"/>
    </location>
</feature>
<comment type="caution">
    <text evidence="2">The sequence shown here is derived from an EMBL/GenBank/DDBJ whole genome shotgun (WGS) entry which is preliminary data.</text>
</comment>
<feature type="compositionally biased region" description="Basic and acidic residues" evidence="1">
    <location>
        <begin position="84"/>
        <end position="104"/>
    </location>
</feature>
<dbReference type="VEuPathDB" id="ToxoDB:TGDOM2_272593"/>
<dbReference type="EMBL" id="AHZU02000545">
    <property type="protein sequence ID" value="KFG43182.1"/>
    <property type="molecule type" value="Genomic_DNA"/>
</dbReference>
<name>A0A086KFL4_TOXGO</name>